<keyword evidence="2" id="KW-1185">Reference proteome</keyword>
<gene>
    <name evidence="1" type="ORF">NSJP_2458</name>
</gene>
<dbReference type="EMBL" id="LT828648">
    <property type="protein sequence ID" value="SLM48630.1"/>
    <property type="molecule type" value="Genomic_DNA"/>
</dbReference>
<evidence type="ECO:0000313" key="2">
    <source>
        <dbReference type="Proteomes" id="UP000192042"/>
    </source>
</evidence>
<dbReference type="KEGG" id="nja:NSJP_2458"/>
<dbReference type="Proteomes" id="UP000192042">
    <property type="component" value="Chromosome I"/>
</dbReference>
<protein>
    <recommendedName>
        <fullName evidence="3">Nucleotidyltransferase family protein</fullName>
    </recommendedName>
</protein>
<sequence length="430" mass="49068">MQESSEQLVTPLAPILGFKRTPTSSWFPEARFILLCARTSLSDAVRQRVRETALELLDWSLVLDLARFHGVGPLLWRSISATCADLVPPAALTALRQVTQAGTLLNGALVRETVRISRAFEERGLPAIPFKGAALAAVAYKDANLRDFDDLDFIVPQARLAEAQDILTAHGYRPLSQSRESFQAAHYHEPYHLYVHETSRLLVDLQWVMAHEQFSFRLDRPDIWDRRMSLSVEGGRISTIAPEELLIILCVHGSKHAWERLKWVVDVAALIRAQSPDWDRVLSTANRWKCRRMVLLGLRQAQQMMNAELPPAIWTAIRADADVLDLAARMPKSLLFNQQDGIDEHDGPALYYALKDTILEQWRYALELCRDEHRVVYDAPEWLRHRRFLRQLARAIQPVRSWIVKLPLAKQARRGMARLTGRVGTADLRC</sequence>
<dbReference type="Pfam" id="PF14907">
    <property type="entry name" value="NTP_transf_5"/>
    <property type="match status" value="1"/>
</dbReference>
<evidence type="ECO:0000313" key="1">
    <source>
        <dbReference type="EMBL" id="SLM48630.1"/>
    </source>
</evidence>
<accession>A0A1W1I6K6</accession>
<organism evidence="1 2">
    <name type="scientific">Nitrospira japonica</name>
    <dbReference type="NCBI Taxonomy" id="1325564"/>
    <lineage>
        <taxon>Bacteria</taxon>
        <taxon>Pseudomonadati</taxon>
        <taxon>Nitrospirota</taxon>
        <taxon>Nitrospiria</taxon>
        <taxon>Nitrospirales</taxon>
        <taxon>Nitrospiraceae</taxon>
        <taxon>Nitrospira</taxon>
    </lineage>
</organism>
<evidence type="ECO:0008006" key="3">
    <source>
        <dbReference type="Google" id="ProtNLM"/>
    </source>
</evidence>
<dbReference type="Gene3D" id="3.30.460.40">
    <property type="match status" value="1"/>
</dbReference>
<proteinExistence type="predicted"/>
<dbReference type="STRING" id="1325564.NSJP_2458"/>
<reference evidence="1 2" key="1">
    <citation type="submission" date="2017-03" db="EMBL/GenBank/DDBJ databases">
        <authorList>
            <person name="Afonso C.L."/>
            <person name="Miller P.J."/>
            <person name="Scott M.A."/>
            <person name="Spackman E."/>
            <person name="Goraichik I."/>
            <person name="Dimitrov K.M."/>
            <person name="Suarez D.L."/>
            <person name="Swayne D.E."/>
        </authorList>
    </citation>
    <scope>NUCLEOTIDE SEQUENCE [LARGE SCALE GENOMIC DNA]</scope>
    <source>
        <strain evidence="1">Genome sequencing of Nitrospira japonica strain NJ11</strain>
    </source>
</reference>
<name>A0A1W1I6K6_9BACT</name>
<dbReference type="InterPro" id="IPR039498">
    <property type="entry name" value="NTP_transf_5"/>
</dbReference>
<dbReference type="AlphaFoldDB" id="A0A1W1I6K6"/>